<proteinExistence type="predicted"/>
<accession>A0A1H0G806</accession>
<evidence type="ECO:0000313" key="2">
    <source>
        <dbReference type="Proteomes" id="UP000199088"/>
    </source>
</evidence>
<sequence length="122" mass="13474">MAAFEYDDPIRVEVGDDFVALAKSRGLGGPEMPRVFEAYIRRGVKPATLAIITNPDASPEAVGCAVRYAWFRHPCQCGGGHDFGNSYWTDVVEKLTAVHVDLDDFWARVRPEDITTSTRAEG</sequence>
<keyword evidence="2" id="KW-1185">Reference proteome</keyword>
<dbReference type="OrthoDB" id="798594at2"/>
<name>A0A1H0G806_9ACTN</name>
<gene>
    <name evidence="1" type="ORF">SAMN05660199_01166</name>
</gene>
<dbReference type="RefSeq" id="WP_091241346.1">
    <property type="nucleotide sequence ID" value="NZ_FNIR01000003.1"/>
</dbReference>
<evidence type="ECO:0000313" key="1">
    <source>
        <dbReference type="EMBL" id="SDO03012.1"/>
    </source>
</evidence>
<dbReference type="EMBL" id="FNIR01000003">
    <property type="protein sequence ID" value="SDO03012.1"/>
    <property type="molecule type" value="Genomic_DNA"/>
</dbReference>
<dbReference type="STRING" id="1052260.SAMN05660199_01166"/>
<dbReference type="Proteomes" id="UP000199088">
    <property type="component" value="Unassembled WGS sequence"/>
</dbReference>
<organism evidence="1 2">
    <name type="scientific">Klenkia soli</name>
    <dbReference type="NCBI Taxonomy" id="1052260"/>
    <lineage>
        <taxon>Bacteria</taxon>
        <taxon>Bacillati</taxon>
        <taxon>Actinomycetota</taxon>
        <taxon>Actinomycetes</taxon>
        <taxon>Geodermatophilales</taxon>
        <taxon>Geodermatophilaceae</taxon>
        <taxon>Klenkia</taxon>
    </lineage>
</organism>
<protein>
    <submittedName>
        <fullName evidence="1">Uncharacterized protein</fullName>
    </submittedName>
</protein>
<reference evidence="2" key="1">
    <citation type="submission" date="2016-10" db="EMBL/GenBank/DDBJ databases">
        <authorList>
            <person name="Varghese N."/>
            <person name="Submissions S."/>
        </authorList>
    </citation>
    <scope>NUCLEOTIDE SEQUENCE [LARGE SCALE GENOMIC DNA]</scope>
    <source>
        <strain evidence="2">DSM 45843</strain>
    </source>
</reference>
<dbReference type="AlphaFoldDB" id="A0A1H0G806"/>